<protein>
    <submittedName>
        <fullName evidence="3">SDR family oxidoreductase</fullName>
    </submittedName>
</protein>
<dbReference type="EMBL" id="VUMB01000038">
    <property type="protein sequence ID" value="MSS41509.1"/>
    <property type="molecule type" value="Genomic_DNA"/>
</dbReference>
<dbReference type="PROSITE" id="PS00061">
    <property type="entry name" value="ADH_SHORT"/>
    <property type="match status" value="1"/>
</dbReference>
<keyword evidence="2" id="KW-0753">Steroid metabolism</keyword>
<evidence type="ECO:0000313" key="3">
    <source>
        <dbReference type="EMBL" id="MSS41509.1"/>
    </source>
</evidence>
<dbReference type="GO" id="GO:0008202">
    <property type="term" value="P:steroid metabolic process"/>
    <property type="evidence" value="ECO:0007669"/>
    <property type="project" value="UniProtKB-KW"/>
</dbReference>
<gene>
    <name evidence="3" type="ORF">FYJ37_14485</name>
</gene>
<comment type="similarity">
    <text evidence="1">Belongs to the short-chain dehydrogenases/reductases (SDR) family.</text>
</comment>
<organism evidence="3 4">
    <name type="scientific">Clostridium scindens (strain JCM 10418 / VPI 12708)</name>
    <dbReference type="NCBI Taxonomy" id="29347"/>
    <lineage>
        <taxon>Bacteria</taxon>
        <taxon>Bacillati</taxon>
        <taxon>Bacillota</taxon>
        <taxon>Clostridia</taxon>
        <taxon>Lachnospirales</taxon>
        <taxon>Lachnospiraceae</taxon>
    </lineage>
</organism>
<dbReference type="InterPro" id="IPR020904">
    <property type="entry name" value="Sc_DH/Rdtase_CS"/>
</dbReference>
<dbReference type="InterPro" id="IPR050259">
    <property type="entry name" value="SDR"/>
</dbReference>
<dbReference type="PANTHER" id="PTHR42879">
    <property type="entry name" value="3-OXOACYL-(ACYL-CARRIER-PROTEIN) REDUCTASE"/>
    <property type="match status" value="1"/>
</dbReference>
<dbReference type="Pfam" id="PF13561">
    <property type="entry name" value="adh_short_C2"/>
    <property type="match status" value="1"/>
</dbReference>
<dbReference type="InterPro" id="IPR036291">
    <property type="entry name" value="NAD(P)-bd_dom_sf"/>
</dbReference>
<dbReference type="InterPro" id="IPR002347">
    <property type="entry name" value="SDR_fam"/>
</dbReference>
<reference evidence="3 4" key="1">
    <citation type="submission" date="2019-08" db="EMBL/GenBank/DDBJ databases">
        <title>In-depth cultivation of the pig gut microbiome towards novel bacterial diversity and tailored functional studies.</title>
        <authorList>
            <person name="Wylensek D."/>
            <person name="Hitch T.C.A."/>
            <person name="Clavel T."/>
        </authorList>
    </citation>
    <scope>NUCLEOTIDE SEQUENCE [LARGE SCALE GENOMIC DNA]</scope>
    <source>
        <strain evidence="3 4">BL-389-WT-3D</strain>
    </source>
</reference>
<keyword evidence="2" id="KW-0443">Lipid metabolism</keyword>
<dbReference type="CDD" id="cd05233">
    <property type="entry name" value="SDR_c"/>
    <property type="match status" value="1"/>
</dbReference>
<evidence type="ECO:0000256" key="1">
    <source>
        <dbReference type="ARBA" id="ARBA00006484"/>
    </source>
</evidence>
<comment type="caution">
    <text evidence="3">The sequence shown here is derived from an EMBL/GenBank/DDBJ whole genome shotgun (WGS) entry which is preliminary data.</text>
</comment>
<name>A0A844FDF4_CLOSV</name>
<dbReference type="Gene3D" id="3.40.50.720">
    <property type="entry name" value="NAD(P)-binding Rossmann-like Domain"/>
    <property type="match status" value="1"/>
</dbReference>
<dbReference type="SUPFAM" id="SSF51735">
    <property type="entry name" value="NAD(P)-binding Rossmann-fold domains"/>
    <property type="match status" value="1"/>
</dbReference>
<dbReference type="PANTHER" id="PTHR42879:SF2">
    <property type="entry name" value="3-OXOACYL-[ACYL-CARRIER-PROTEIN] REDUCTASE FABG"/>
    <property type="match status" value="1"/>
</dbReference>
<accession>A0A844FDF4</accession>
<sequence length="266" mass="28213">MGFLTGKTAIITGGGRATLSDGSCGSIGYGIATAYAKEGANLTLTGRNVKKLEDAKEELERLYGIKVLAVQADVSAGADNKAVVEQVIKQTVEEFGRIDVLINNAQASASGVSIADHTTEQFDLAIYSGLYAAYHYMQACYPYLAEAKGSVINFASGAGLFGHYGQCSYAAAKEGIRGLTRVAATEWGKDGINVNVVCPLAWTVQLENFEKAYPDAFKANVKMPPAGHYGDVEKEIGRVCVQLASPDFKFMSGETITLEGGMGLRP</sequence>
<proteinExistence type="inferred from homology"/>
<dbReference type="PRINTS" id="PR00081">
    <property type="entry name" value="GDHRDH"/>
</dbReference>
<evidence type="ECO:0000313" key="4">
    <source>
        <dbReference type="Proteomes" id="UP000462363"/>
    </source>
</evidence>
<dbReference type="AlphaFoldDB" id="A0A844FDF4"/>
<dbReference type="PRINTS" id="PR00080">
    <property type="entry name" value="SDRFAMILY"/>
</dbReference>
<dbReference type="RefSeq" id="WP_154323168.1">
    <property type="nucleotide sequence ID" value="NZ_CP045695.1"/>
</dbReference>
<evidence type="ECO:0000256" key="2">
    <source>
        <dbReference type="ARBA" id="ARBA00023221"/>
    </source>
</evidence>
<dbReference type="GO" id="GO:0032787">
    <property type="term" value="P:monocarboxylic acid metabolic process"/>
    <property type="evidence" value="ECO:0007669"/>
    <property type="project" value="UniProtKB-ARBA"/>
</dbReference>
<dbReference type="Proteomes" id="UP000462363">
    <property type="component" value="Unassembled WGS sequence"/>
</dbReference>